<dbReference type="RefSeq" id="WP_160851329.1">
    <property type="nucleotide sequence ID" value="NZ_WUWG01000001.1"/>
</dbReference>
<dbReference type="EMBL" id="WUWG01000001">
    <property type="protein sequence ID" value="MXU64187.1"/>
    <property type="molecule type" value="Genomic_DNA"/>
</dbReference>
<gene>
    <name evidence="1" type="ORF">GSH16_01910</name>
</gene>
<organism evidence="1 2">
    <name type="scientific">Oceanomicrobium pacificus</name>
    <dbReference type="NCBI Taxonomy" id="2692916"/>
    <lineage>
        <taxon>Bacteria</taxon>
        <taxon>Pseudomonadati</taxon>
        <taxon>Pseudomonadota</taxon>
        <taxon>Alphaproteobacteria</taxon>
        <taxon>Rhodobacterales</taxon>
        <taxon>Paracoccaceae</taxon>
        <taxon>Oceanomicrobium</taxon>
    </lineage>
</organism>
<dbReference type="Proteomes" id="UP000436016">
    <property type="component" value="Unassembled WGS sequence"/>
</dbReference>
<accession>A0A6B0TIJ8</accession>
<proteinExistence type="predicted"/>
<evidence type="ECO:0000313" key="2">
    <source>
        <dbReference type="Proteomes" id="UP000436016"/>
    </source>
</evidence>
<reference evidence="1 2" key="1">
    <citation type="submission" date="2019-12" db="EMBL/GenBank/DDBJ databases">
        <title>Strain KN286 was isolated from seawater, which was collected from Caroline Seamount in the tropical western Pacific.</title>
        <authorList>
            <person name="Wang Q."/>
        </authorList>
    </citation>
    <scope>NUCLEOTIDE SEQUENCE [LARGE SCALE GENOMIC DNA]</scope>
    <source>
        <strain evidence="1 2">KN286</strain>
    </source>
</reference>
<keyword evidence="2" id="KW-1185">Reference proteome</keyword>
<name>A0A6B0TIJ8_9RHOB</name>
<dbReference type="AlphaFoldDB" id="A0A6B0TIJ8"/>
<sequence>MADLFRNHNQNLTAPPQNALAVVPDDATDLPWITRALYVGGGGDLRVRMQDGTDVTLANASAGTQYALRVERVLATGTTATDIVAMW</sequence>
<comment type="caution">
    <text evidence="1">The sequence shown here is derived from an EMBL/GenBank/DDBJ whole genome shotgun (WGS) entry which is preliminary data.</text>
</comment>
<protein>
    <submittedName>
        <fullName evidence="1">Uncharacterized protein</fullName>
    </submittedName>
</protein>
<evidence type="ECO:0000313" key="1">
    <source>
        <dbReference type="EMBL" id="MXU64187.1"/>
    </source>
</evidence>